<dbReference type="InterPro" id="IPR050982">
    <property type="entry name" value="Auxin_biosynth/cation_transpt"/>
</dbReference>
<dbReference type="PANTHER" id="PTHR43539:SF91">
    <property type="entry name" value="FAD-DEPENDENT URATE HYDROXYLASE"/>
    <property type="match status" value="1"/>
</dbReference>
<gene>
    <name evidence="4" type="ORF">GA0061101_10916</name>
</gene>
<dbReference type="GO" id="GO:0004497">
    <property type="term" value="F:monooxygenase activity"/>
    <property type="evidence" value="ECO:0007669"/>
    <property type="project" value="TreeGrafter"/>
</dbReference>
<evidence type="ECO:0000256" key="2">
    <source>
        <dbReference type="SAM" id="MobiDB-lite"/>
    </source>
</evidence>
<dbReference type="InterPro" id="IPR036188">
    <property type="entry name" value="FAD/NAD-bd_sf"/>
</dbReference>
<evidence type="ECO:0000256" key="1">
    <source>
        <dbReference type="ARBA" id="ARBA00023002"/>
    </source>
</evidence>
<evidence type="ECO:0000313" key="5">
    <source>
        <dbReference type="Proteomes" id="UP000199205"/>
    </source>
</evidence>
<sequence length="504" mass="55242">MWTATSTPATSPANVQSATDGVTPQAARDDALLRLEQRAHQELAAIEAPLREWVPERRDENSRVMDDVVIVGAGLSGLSLAFGLMRQGLTRVKVIDTAPAGREGPWLNTARMRTLRSPKTLTGPDLGVPSLTYRAWHETVYGPQSWEKLDKIERGDWMAYLVWFRGAVGMDVENETNLLGIEIRNGHLAARVEKDGIERMMTCRKIVLATGMEGAGGHHVPAAISEALPRDRWTHSGETIDMGFLSGRTVGVIGAAASSFDWAVAALEAGAKSVTILARSRGLPRTEVLDWSNFSGFLNHYADLDDISRYRFARRMFAFKTPPTTEMFERAMRFPECELVMGARLETLRMQDGDIAVSTAAGDFVFDHLLLGTGYTVDLRCRPELCGIIDAVATWGDRFTPPAGEADDSLLAYPYLGPAFEFLEKEPGQSPLLRDIHIFNSAAVPSLGPVCNGITGLKSGVPRLVAGICRGLFLQDADLFYQTLDAYDKVHFEPQMVPGFDTGP</sequence>
<evidence type="ECO:0000259" key="3">
    <source>
        <dbReference type="Pfam" id="PF13454"/>
    </source>
</evidence>
<dbReference type="Gene3D" id="3.50.50.60">
    <property type="entry name" value="FAD/NAD(P)-binding domain"/>
    <property type="match status" value="1"/>
</dbReference>
<dbReference type="SUPFAM" id="SSF51905">
    <property type="entry name" value="FAD/NAD(P)-binding domain"/>
    <property type="match status" value="1"/>
</dbReference>
<feature type="compositionally biased region" description="Low complexity" evidence="2">
    <location>
        <begin position="1"/>
        <end position="13"/>
    </location>
</feature>
<dbReference type="PANTHER" id="PTHR43539">
    <property type="entry name" value="FLAVIN-BINDING MONOOXYGENASE-LIKE PROTEIN (AFU_ORTHOLOGUE AFUA_4G09220)"/>
    <property type="match status" value="1"/>
</dbReference>
<keyword evidence="1" id="KW-0560">Oxidoreductase</keyword>
<dbReference type="Pfam" id="PF13454">
    <property type="entry name" value="NAD_binding_9"/>
    <property type="match status" value="1"/>
</dbReference>
<dbReference type="GO" id="GO:0050660">
    <property type="term" value="F:flavin adenine dinucleotide binding"/>
    <property type="evidence" value="ECO:0007669"/>
    <property type="project" value="TreeGrafter"/>
</dbReference>
<proteinExistence type="predicted"/>
<reference evidence="4 5" key="1">
    <citation type="submission" date="2016-08" db="EMBL/GenBank/DDBJ databases">
        <authorList>
            <person name="Seilhamer J.J."/>
        </authorList>
    </citation>
    <scope>NUCLEOTIDE SEQUENCE [LARGE SCALE GENOMIC DNA]</scope>
    <source>
        <strain evidence="4 5">P1-7</strain>
    </source>
</reference>
<accession>A0A1C3W7C5</accession>
<dbReference type="AlphaFoldDB" id="A0A1C3W7C5"/>
<feature type="region of interest" description="Disordered" evidence="2">
    <location>
        <begin position="1"/>
        <end position="24"/>
    </location>
</feature>
<evidence type="ECO:0000313" key="4">
    <source>
        <dbReference type="EMBL" id="SCB36097.1"/>
    </source>
</evidence>
<protein>
    <submittedName>
        <fullName evidence="4">Predicted flavoprotein CzcO associated with the cation diffusion facilitator CzcD</fullName>
    </submittedName>
</protein>
<feature type="domain" description="FAD-dependent urate hydroxylase HpyO/Asp monooxygenase CreE-like FAD/NAD(P)-binding" evidence="3">
    <location>
        <begin position="69"/>
        <end position="212"/>
    </location>
</feature>
<organism evidence="4 5">
    <name type="scientific">Rhizobium lusitanum</name>
    <dbReference type="NCBI Taxonomy" id="293958"/>
    <lineage>
        <taxon>Bacteria</taxon>
        <taxon>Pseudomonadati</taxon>
        <taxon>Pseudomonadota</taxon>
        <taxon>Alphaproteobacteria</taxon>
        <taxon>Hyphomicrobiales</taxon>
        <taxon>Rhizobiaceae</taxon>
        <taxon>Rhizobium/Agrobacterium group</taxon>
        <taxon>Rhizobium</taxon>
    </lineage>
</organism>
<dbReference type="EMBL" id="FMAF01000009">
    <property type="protein sequence ID" value="SCB36097.1"/>
    <property type="molecule type" value="Genomic_DNA"/>
</dbReference>
<dbReference type="InterPro" id="IPR038732">
    <property type="entry name" value="HpyO/CreE_NAD-binding"/>
</dbReference>
<name>A0A1C3W7C5_9HYPH</name>
<dbReference type="RefSeq" id="WP_245297503.1">
    <property type="nucleotide sequence ID" value="NZ_FMAF01000009.1"/>
</dbReference>
<dbReference type="Proteomes" id="UP000199205">
    <property type="component" value="Unassembled WGS sequence"/>
</dbReference>